<evidence type="ECO:0000259" key="7">
    <source>
        <dbReference type="PROSITE" id="PS50115"/>
    </source>
</evidence>
<evidence type="ECO:0000256" key="3">
    <source>
        <dbReference type="ARBA" id="ARBA00022771"/>
    </source>
</evidence>
<dbReference type="SMART" id="SM00105">
    <property type="entry name" value="ArfGap"/>
    <property type="match status" value="1"/>
</dbReference>
<dbReference type="PROSITE" id="PS50115">
    <property type="entry name" value="ARFGAP"/>
    <property type="match status" value="1"/>
</dbReference>
<dbReference type="STRING" id="29655.A0A0K9PP56"/>
<dbReference type="Gene3D" id="1.10.220.150">
    <property type="entry name" value="Arf GTPase activating protein"/>
    <property type="match status" value="1"/>
</dbReference>
<dbReference type="PRINTS" id="PR00405">
    <property type="entry name" value="REVINTRACTNG"/>
</dbReference>
<dbReference type="SMART" id="SM00239">
    <property type="entry name" value="C2"/>
    <property type="match status" value="1"/>
</dbReference>
<evidence type="ECO:0000256" key="2">
    <source>
        <dbReference type="ARBA" id="ARBA00022723"/>
    </source>
</evidence>
<dbReference type="Pfam" id="PF00168">
    <property type="entry name" value="C2"/>
    <property type="match status" value="1"/>
</dbReference>
<keyword evidence="2" id="KW-0479">Metal-binding</keyword>
<dbReference type="InterPro" id="IPR000008">
    <property type="entry name" value="C2_dom"/>
</dbReference>
<proteinExistence type="predicted"/>
<dbReference type="PANTHER" id="PTHR46220:SF2">
    <property type="entry name" value="ADP-RIBOSYLATION FACTOR GTPASE-ACTIVATING PROTEIN AGD11-RELATED"/>
    <property type="match status" value="1"/>
</dbReference>
<reference evidence="9" key="1">
    <citation type="journal article" date="2016" name="Nature">
        <title>The genome of the seagrass Zostera marina reveals angiosperm adaptation to the sea.</title>
        <authorList>
            <person name="Olsen J.L."/>
            <person name="Rouze P."/>
            <person name="Verhelst B."/>
            <person name="Lin Y.-C."/>
            <person name="Bayer T."/>
            <person name="Collen J."/>
            <person name="Dattolo E."/>
            <person name="De Paoli E."/>
            <person name="Dittami S."/>
            <person name="Maumus F."/>
            <person name="Michel G."/>
            <person name="Kersting A."/>
            <person name="Lauritano C."/>
            <person name="Lohaus R."/>
            <person name="Toepel M."/>
            <person name="Tonon T."/>
            <person name="Vanneste K."/>
            <person name="Amirebrahimi M."/>
            <person name="Brakel J."/>
            <person name="Bostroem C."/>
            <person name="Chovatia M."/>
            <person name="Grimwood J."/>
            <person name="Jenkins J.W."/>
            <person name="Jueterbock A."/>
            <person name="Mraz A."/>
            <person name="Stam W.T."/>
            <person name="Tice H."/>
            <person name="Bornberg-Bauer E."/>
            <person name="Green P.J."/>
            <person name="Pearson G.A."/>
            <person name="Procaccini G."/>
            <person name="Duarte C.M."/>
            <person name="Schmutz J."/>
            <person name="Reusch T.B.H."/>
            <person name="Van de Peer Y."/>
        </authorList>
    </citation>
    <scope>NUCLEOTIDE SEQUENCE [LARGE SCALE GENOMIC DNA]</scope>
    <source>
        <strain evidence="9">cv. Finnish</strain>
    </source>
</reference>
<feature type="domain" description="Arf-GAP" evidence="7">
    <location>
        <begin position="17"/>
        <end position="126"/>
    </location>
</feature>
<dbReference type="AlphaFoldDB" id="A0A0K9PP56"/>
<evidence type="ECO:0000313" key="8">
    <source>
        <dbReference type="EMBL" id="KMZ70853.1"/>
    </source>
</evidence>
<evidence type="ECO:0000256" key="4">
    <source>
        <dbReference type="ARBA" id="ARBA00022833"/>
    </source>
</evidence>
<dbReference type="SUPFAM" id="SSF57863">
    <property type="entry name" value="ArfGap/RecO-like zinc finger"/>
    <property type="match status" value="1"/>
</dbReference>
<gene>
    <name evidence="8" type="ORF">ZOSMA_192G00300</name>
</gene>
<dbReference type="Gene3D" id="2.60.40.150">
    <property type="entry name" value="C2 domain"/>
    <property type="match status" value="1"/>
</dbReference>
<keyword evidence="4" id="KW-0862">Zinc</keyword>
<dbReference type="Proteomes" id="UP000036987">
    <property type="component" value="Unassembled WGS sequence"/>
</dbReference>
<accession>A0A0K9PP56</accession>
<protein>
    <submittedName>
        <fullName evidence="8">ARF-GAP domain 13</fullName>
    </submittedName>
</protein>
<evidence type="ECO:0000313" key="9">
    <source>
        <dbReference type="Proteomes" id="UP000036987"/>
    </source>
</evidence>
<evidence type="ECO:0000259" key="6">
    <source>
        <dbReference type="PROSITE" id="PS50004"/>
    </source>
</evidence>
<dbReference type="PANTHER" id="PTHR46220">
    <property type="entry name" value="ADP-RIBOSYLATION FACTOR GTPASE-ACTIVATING PROTEIN AGD12"/>
    <property type="match status" value="1"/>
</dbReference>
<dbReference type="SUPFAM" id="SSF49562">
    <property type="entry name" value="C2 domain (Calcium/lipid-binding domain, CaLB)"/>
    <property type="match status" value="1"/>
</dbReference>
<dbReference type="OrthoDB" id="73919at2759"/>
<dbReference type="GO" id="GO:0005543">
    <property type="term" value="F:phospholipid binding"/>
    <property type="evidence" value="ECO:0007669"/>
    <property type="project" value="InterPro"/>
</dbReference>
<dbReference type="InterPro" id="IPR037278">
    <property type="entry name" value="ARFGAP/RecO"/>
</dbReference>
<keyword evidence="9" id="KW-1185">Reference proteome</keyword>
<dbReference type="EMBL" id="LFYR01000705">
    <property type="protein sequence ID" value="KMZ70853.1"/>
    <property type="molecule type" value="Genomic_DNA"/>
</dbReference>
<comment type="caution">
    <text evidence="8">The sequence shown here is derived from an EMBL/GenBank/DDBJ whole genome shotgun (WGS) entry which is preliminary data.</text>
</comment>
<dbReference type="CDD" id="cd08204">
    <property type="entry name" value="ArfGap"/>
    <property type="match status" value="1"/>
</dbReference>
<evidence type="ECO:0000256" key="5">
    <source>
        <dbReference type="PROSITE-ProRule" id="PRU00288"/>
    </source>
</evidence>
<dbReference type="GO" id="GO:0005096">
    <property type="term" value="F:GTPase activator activity"/>
    <property type="evidence" value="ECO:0007669"/>
    <property type="project" value="UniProtKB-KW"/>
</dbReference>
<dbReference type="PROSITE" id="PS50004">
    <property type="entry name" value="C2"/>
    <property type="match status" value="1"/>
</dbReference>
<organism evidence="8 9">
    <name type="scientific">Zostera marina</name>
    <name type="common">Eelgrass</name>
    <dbReference type="NCBI Taxonomy" id="29655"/>
    <lineage>
        <taxon>Eukaryota</taxon>
        <taxon>Viridiplantae</taxon>
        <taxon>Streptophyta</taxon>
        <taxon>Embryophyta</taxon>
        <taxon>Tracheophyta</taxon>
        <taxon>Spermatophyta</taxon>
        <taxon>Magnoliopsida</taxon>
        <taxon>Liliopsida</taxon>
        <taxon>Zosteraceae</taxon>
        <taxon>Zostera</taxon>
    </lineage>
</organism>
<keyword evidence="3 5" id="KW-0863">Zinc-finger</keyword>
<name>A0A0K9PP56_ZOSMR</name>
<evidence type="ECO:0000256" key="1">
    <source>
        <dbReference type="ARBA" id="ARBA00022468"/>
    </source>
</evidence>
<dbReference type="InterPro" id="IPR038508">
    <property type="entry name" value="ArfGAP_dom_sf"/>
</dbReference>
<dbReference type="FunFam" id="1.10.220.150:FF:000009">
    <property type="entry name" value="stromal membrane-associated protein 1 isoform X1"/>
    <property type="match status" value="1"/>
</dbReference>
<sequence length="334" mass="37572">MANMNVKCAAKSRSDPRQRLWDLLHEEGNKYCADCGSPDPKWVSLSIGAFICIKCSGVHRSLGVHITKVLSVKLDEWSEEQVNALVVGGGNVAVNTRYEVFIPKNFKKLKPDSSAEDRTDFIRKKYLQLLSHYNIQIDDPVVTNDASLSYSISSNQKKKATNTTLDRMEKLMDITITGKKNHQKTRQGINLAIRDVISSDPYVILTMGNQTMKTRVIKSNLNPIWNEKLMLSIPNPIPPLRLQVYDKDKFTTDDRMGEAELDIQPLVSASQAQESCISGSRELGKRLVSEDDTLVKDSIISIVDGRIRQNITVKLKNVERGELEIELECVPLTQ</sequence>
<dbReference type="OMA" id="KWVASGD"/>
<feature type="domain" description="C2" evidence="6">
    <location>
        <begin position="153"/>
        <end position="277"/>
    </location>
</feature>
<keyword evidence="1" id="KW-0343">GTPase activation</keyword>
<dbReference type="InterPro" id="IPR044518">
    <property type="entry name" value="ARF_GAP_AGD11/12/13"/>
</dbReference>
<dbReference type="InterPro" id="IPR035892">
    <property type="entry name" value="C2_domain_sf"/>
</dbReference>
<dbReference type="Pfam" id="PF01412">
    <property type="entry name" value="ArfGap"/>
    <property type="match status" value="1"/>
</dbReference>
<dbReference type="InterPro" id="IPR001164">
    <property type="entry name" value="ArfGAP_dom"/>
</dbReference>
<dbReference type="GO" id="GO:0008270">
    <property type="term" value="F:zinc ion binding"/>
    <property type="evidence" value="ECO:0007669"/>
    <property type="project" value="UniProtKB-KW"/>
</dbReference>